<dbReference type="Proteomes" id="UP001283341">
    <property type="component" value="Unassembled WGS sequence"/>
</dbReference>
<reference evidence="1" key="1">
    <citation type="journal article" date="2023" name="Mol. Phylogenet. Evol.">
        <title>Genome-scale phylogeny and comparative genomics of the fungal order Sordariales.</title>
        <authorList>
            <person name="Hensen N."/>
            <person name="Bonometti L."/>
            <person name="Westerberg I."/>
            <person name="Brannstrom I.O."/>
            <person name="Guillou S."/>
            <person name="Cros-Aarteil S."/>
            <person name="Calhoun S."/>
            <person name="Haridas S."/>
            <person name="Kuo A."/>
            <person name="Mondo S."/>
            <person name="Pangilinan J."/>
            <person name="Riley R."/>
            <person name="LaButti K."/>
            <person name="Andreopoulos B."/>
            <person name="Lipzen A."/>
            <person name="Chen C."/>
            <person name="Yan M."/>
            <person name="Daum C."/>
            <person name="Ng V."/>
            <person name="Clum A."/>
            <person name="Steindorff A."/>
            <person name="Ohm R.A."/>
            <person name="Martin F."/>
            <person name="Silar P."/>
            <person name="Natvig D.O."/>
            <person name="Lalanne C."/>
            <person name="Gautier V."/>
            <person name="Ament-Velasquez S.L."/>
            <person name="Kruys A."/>
            <person name="Hutchinson M.I."/>
            <person name="Powell A.J."/>
            <person name="Barry K."/>
            <person name="Miller A.N."/>
            <person name="Grigoriev I.V."/>
            <person name="Debuchy R."/>
            <person name="Gladieux P."/>
            <person name="Hiltunen Thoren M."/>
            <person name="Johannesson H."/>
        </authorList>
    </citation>
    <scope>NUCLEOTIDE SEQUENCE</scope>
    <source>
        <strain evidence="1">CBS 118394</strain>
    </source>
</reference>
<comment type="caution">
    <text evidence="1">The sequence shown here is derived from an EMBL/GenBank/DDBJ whole genome shotgun (WGS) entry which is preliminary data.</text>
</comment>
<sequence length="1051" mass="115960">MWEGDNCPHDKCGYCCELINYRAPRAGRVGHGSLSAQQQSGEIDAAVPVVPFSDSSYASMLQPPPKAAVPQLETTAEEPECLCNISEDVRQDKDAAETSTLYSTVDSVASVEHDVYISELADKLLDSIPSVAKDVAALGDLSETLPSLLQAFALLIGHASETKTEREVMVFIHKHRRRGQVSHRGLLSDLEVETHVEVPPSEELPEGDAGIHSTLQNIEDDPPTLRPDRACYRDIVTTSKASEWLPSAMARVLLLKPVGENEAMSRIRAKILTALATPKNNMTFIVRLPALLHPYFPHTERGRLNLGRTIVLTGGLTDAQALPCADYVQQTWPWSGSDVLGAVQETVVEGKPTTQFLSDNSSLLCTLNPETNTLAVETRGTPDFIAEVGEVLAWLNAVLQPSHLTTGVTSLVLHHDVFSDAQGVQVTSLTIGKCWHALFNNPVVVNGFPIPWRSSLPVDAGLDIPLEMMAALAQAPRVNDFLGLVCLKGFSTMLVPMRRTDEIILWHLYYTEDRDRISYLHCSNDVGCRVTLTEMVAARHVLGWCSPADYHAGKCNISFTTTISDIQCRVLWRRSLTMTVTGAAGVNYDIRGSTYQQPSRDISLEKVSLSLGELVSGGCQVAIGRKDVPVRISKQGYITKLRWIQQKRFVFWDEIDKPGWLVNGNSTLLHLLRSSLHHSSTDDFSSEFIFKHGELQEAASPLQAKSAIQVLLNKTNRQRKLYPIKEEIHTETIKYEDGRKEMVTTTTTKYMTLEDRVEKVFDSREKLIDHKTVVEHGYKGVDVKIRARRHLEGWDFRDIATGRDPFHLKVARLPVFGWGWVDFTRTIGAVTLFGRGFGSLLSPSSSSSSDNTCLEWAAVPVDKYLLAASGKTASKLQHLNAIQELYPTKVRGLLASRRQPPDLDVAKLGAVVFGYRPASKWFWPEFGDCMVEKSCLEELQSSESESPAQALASLTVEETVASSGSSSSFQGSSNPMTIQITNTSQSQSASLLTPNTTLSDGKDGFDEASGRMDALTTLKSDEVQGENSKKPIVRRVAKATTDLFKRRKQDG</sequence>
<keyword evidence="2" id="KW-1185">Reference proteome</keyword>
<name>A0AAE0IGY4_9PEZI</name>
<evidence type="ECO:0000313" key="2">
    <source>
        <dbReference type="Proteomes" id="UP001283341"/>
    </source>
</evidence>
<organism evidence="1 2">
    <name type="scientific">Apodospora peruviana</name>
    <dbReference type="NCBI Taxonomy" id="516989"/>
    <lineage>
        <taxon>Eukaryota</taxon>
        <taxon>Fungi</taxon>
        <taxon>Dikarya</taxon>
        <taxon>Ascomycota</taxon>
        <taxon>Pezizomycotina</taxon>
        <taxon>Sordariomycetes</taxon>
        <taxon>Sordariomycetidae</taxon>
        <taxon>Sordariales</taxon>
        <taxon>Lasiosphaeriaceae</taxon>
        <taxon>Apodospora</taxon>
    </lineage>
</organism>
<protein>
    <submittedName>
        <fullName evidence="1">Uncharacterized protein</fullName>
    </submittedName>
</protein>
<reference evidence="1" key="2">
    <citation type="submission" date="2023-06" db="EMBL/GenBank/DDBJ databases">
        <authorList>
            <consortium name="Lawrence Berkeley National Laboratory"/>
            <person name="Haridas S."/>
            <person name="Hensen N."/>
            <person name="Bonometti L."/>
            <person name="Westerberg I."/>
            <person name="Brannstrom I.O."/>
            <person name="Guillou S."/>
            <person name="Cros-Aarteil S."/>
            <person name="Calhoun S."/>
            <person name="Kuo A."/>
            <person name="Mondo S."/>
            <person name="Pangilinan J."/>
            <person name="Riley R."/>
            <person name="Labutti K."/>
            <person name="Andreopoulos B."/>
            <person name="Lipzen A."/>
            <person name="Chen C."/>
            <person name="Yanf M."/>
            <person name="Daum C."/>
            <person name="Ng V."/>
            <person name="Clum A."/>
            <person name="Steindorff A."/>
            <person name="Ohm R."/>
            <person name="Martin F."/>
            <person name="Silar P."/>
            <person name="Natvig D."/>
            <person name="Lalanne C."/>
            <person name="Gautier V."/>
            <person name="Ament-Velasquez S.L."/>
            <person name="Kruys A."/>
            <person name="Hutchinson M.I."/>
            <person name="Powell A.J."/>
            <person name="Barry K."/>
            <person name="Miller A.N."/>
            <person name="Grigoriev I.V."/>
            <person name="Debuchy R."/>
            <person name="Gladieux P."/>
            <person name="Thoren M.H."/>
            <person name="Johannesson H."/>
        </authorList>
    </citation>
    <scope>NUCLEOTIDE SEQUENCE</scope>
    <source>
        <strain evidence="1">CBS 118394</strain>
    </source>
</reference>
<accession>A0AAE0IGY4</accession>
<dbReference type="AlphaFoldDB" id="A0AAE0IGY4"/>
<gene>
    <name evidence="1" type="ORF">B0H66DRAFT_615058</name>
</gene>
<evidence type="ECO:0000313" key="1">
    <source>
        <dbReference type="EMBL" id="KAK3324881.1"/>
    </source>
</evidence>
<dbReference type="EMBL" id="JAUEDM010000002">
    <property type="protein sequence ID" value="KAK3324881.1"/>
    <property type="molecule type" value="Genomic_DNA"/>
</dbReference>
<proteinExistence type="predicted"/>